<accession>A0A1H3NFT3</accession>
<reference evidence="3" key="1">
    <citation type="submission" date="2016-10" db="EMBL/GenBank/DDBJ databases">
        <authorList>
            <person name="Varghese N."/>
            <person name="Submissions S."/>
        </authorList>
    </citation>
    <scope>NUCLEOTIDE SEQUENCE [LARGE SCALE GENOMIC DNA]</scope>
    <source>
        <strain evidence="3">DC30,IBRC 10041,KCTC 4046</strain>
    </source>
</reference>
<evidence type="ECO:0000313" key="3">
    <source>
        <dbReference type="Proteomes" id="UP000199079"/>
    </source>
</evidence>
<gene>
    <name evidence="2" type="ORF">SAMN05216564_11293</name>
</gene>
<evidence type="ECO:0000256" key="1">
    <source>
        <dbReference type="SAM" id="MobiDB-lite"/>
    </source>
</evidence>
<name>A0A1H3NFT3_9EURY</name>
<proteinExistence type="predicted"/>
<dbReference type="EMBL" id="FNPC01000012">
    <property type="protein sequence ID" value="SDY87583.1"/>
    <property type="molecule type" value="Genomic_DNA"/>
</dbReference>
<protein>
    <submittedName>
        <fullName evidence="2">Uncharacterized protein</fullName>
    </submittedName>
</protein>
<organism evidence="2 3">
    <name type="scientific">Halopenitus persicus</name>
    <dbReference type="NCBI Taxonomy" id="1048396"/>
    <lineage>
        <taxon>Archaea</taxon>
        <taxon>Methanobacteriati</taxon>
        <taxon>Methanobacteriota</taxon>
        <taxon>Stenosarchaea group</taxon>
        <taxon>Halobacteria</taxon>
        <taxon>Halobacteriales</taxon>
        <taxon>Haloferacaceae</taxon>
        <taxon>Halopenitus</taxon>
    </lineage>
</organism>
<evidence type="ECO:0000313" key="2">
    <source>
        <dbReference type="EMBL" id="SDY87583.1"/>
    </source>
</evidence>
<sequence length="125" mass="14176">MNLMQFHNSVNIVLHDSCSEDYLDSLAVRMDEYRSREIHITEIEVDGEVEEVPSTPSHQVPAKSPDIPGCTQRNTRYVEEREGTRLEEMTEVVDSIYRDAFGAADVAIILAIRRMAEYVGSSEGR</sequence>
<keyword evidence="3" id="KW-1185">Reference proteome</keyword>
<dbReference type="Proteomes" id="UP000199079">
    <property type="component" value="Unassembled WGS sequence"/>
</dbReference>
<dbReference type="AlphaFoldDB" id="A0A1H3NFT3"/>
<feature type="region of interest" description="Disordered" evidence="1">
    <location>
        <begin position="49"/>
        <end position="71"/>
    </location>
</feature>